<dbReference type="InterPro" id="IPR015864">
    <property type="entry name" value="FAD_synthase"/>
</dbReference>
<dbReference type="PIRSF" id="PIRSF004491">
    <property type="entry name" value="FAD_Synth"/>
    <property type="match status" value="1"/>
</dbReference>
<dbReference type="InterPro" id="IPR023465">
    <property type="entry name" value="Riboflavin_kinase_dom_sf"/>
</dbReference>
<dbReference type="PANTHER" id="PTHR22749:SF6">
    <property type="entry name" value="RIBOFLAVIN KINASE"/>
    <property type="match status" value="1"/>
</dbReference>
<keyword evidence="10 15" id="KW-0274">FAD</keyword>
<dbReference type="Pfam" id="PF06574">
    <property type="entry name" value="FAD_syn"/>
    <property type="match status" value="1"/>
</dbReference>
<dbReference type="CDD" id="cd02064">
    <property type="entry name" value="FAD_synthetase_N"/>
    <property type="match status" value="1"/>
</dbReference>
<dbReference type="InterPro" id="IPR002606">
    <property type="entry name" value="Riboflavin_kinase_bac"/>
</dbReference>
<protein>
    <recommendedName>
        <fullName evidence="15">Riboflavin biosynthesis protein</fullName>
    </recommendedName>
    <domain>
        <recommendedName>
            <fullName evidence="15">Riboflavin kinase</fullName>
            <ecNumber evidence="15">2.7.1.26</ecNumber>
        </recommendedName>
        <alternativeName>
            <fullName evidence="15">Flavokinase</fullName>
        </alternativeName>
    </domain>
    <domain>
        <recommendedName>
            <fullName evidence="15">FMN adenylyltransferase</fullName>
            <ecNumber evidence="15">2.7.7.2</ecNumber>
        </recommendedName>
        <alternativeName>
            <fullName evidence="15">FAD pyrophosphorylase</fullName>
        </alternativeName>
        <alternativeName>
            <fullName evidence="15">FAD synthase</fullName>
        </alternativeName>
    </domain>
</protein>
<dbReference type="GO" id="GO:0009398">
    <property type="term" value="P:FMN biosynthetic process"/>
    <property type="evidence" value="ECO:0007669"/>
    <property type="project" value="UniProtKB-UniRule"/>
</dbReference>
<keyword evidence="11 15" id="KW-0067">ATP-binding</keyword>
<dbReference type="SUPFAM" id="SSF52374">
    <property type="entry name" value="Nucleotidylyl transferase"/>
    <property type="match status" value="1"/>
</dbReference>
<name>A0A927F909_9BACT</name>
<comment type="catalytic activity">
    <reaction evidence="14 15">
        <text>FMN + ATP + H(+) = FAD + diphosphate</text>
        <dbReference type="Rhea" id="RHEA:17237"/>
        <dbReference type="ChEBI" id="CHEBI:15378"/>
        <dbReference type="ChEBI" id="CHEBI:30616"/>
        <dbReference type="ChEBI" id="CHEBI:33019"/>
        <dbReference type="ChEBI" id="CHEBI:57692"/>
        <dbReference type="ChEBI" id="CHEBI:58210"/>
        <dbReference type="EC" id="2.7.7.2"/>
    </reaction>
</comment>
<keyword evidence="4 15" id="KW-0285">Flavoprotein</keyword>
<evidence type="ECO:0000313" key="17">
    <source>
        <dbReference type="EMBL" id="MBD5779951.1"/>
    </source>
</evidence>
<dbReference type="SMART" id="SM00904">
    <property type="entry name" value="Flavokinase"/>
    <property type="match status" value="1"/>
</dbReference>
<evidence type="ECO:0000256" key="5">
    <source>
        <dbReference type="ARBA" id="ARBA00022643"/>
    </source>
</evidence>
<dbReference type="InterPro" id="IPR014729">
    <property type="entry name" value="Rossmann-like_a/b/a_fold"/>
</dbReference>
<comment type="similarity">
    <text evidence="15">Belongs to the ribF family.</text>
</comment>
<dbReference type="AlphaFoldDB" id="A0A927F909"/>
<evidence type="ECO:0000256" key="10">
    <source>
        <dbReference type="ARBA" id="ARBA00022827"/>
    </source>
</evidence>
<dbReference type="EMBL" id="JACYFG010000024">
    <property type="protein sequence ID" value="MBD5779951.1"/>
    <property type="molecule type" value="Genomic_DNA"/>
</dbReference>
<dbReference type="Gene3D" id="2.40.30.30">
    <property type="entry name" value="Riboflavin kinase-like"/>
    <property type="match status" value="1"/>
</dbReference>
<evidence type="ECO:0000313" key="18">
    <source>
        <dbReference type="Proteomes" id="UP000622317"/>
    </source>
</evidence>
<comment type="function">
    <text evidence="1">Catalyzes the phosphorylation of riboflavin to FMN followed by the adenylation of FMN to FAD.</text>
</comment>
<keyword evidence="9 15" id="KW-0418">Kinase</keyword>
<dbReference type="GO" id="GO:0003919">
    <property type="term" value="F:FMN adenylyltransferase activity"/>
    <property type="evidence" value="ECO:0007669"/>
    <property type="project" value="UniProtKB-UniRule"/>
</dbReference>
<dbReference type="SUPFAM" id="SSF82114">
    <property type="entry name" value="Riboflavin kinase-like"/>
    <property type="match status" value="1"/>
</dbReference>
<evidence type="ECO:0000256" key="13">
    <source>
        <dbReference type="ARBA" id="ARBA00047880"/>
    </source>
</evidence>
<comment type="caution">
    <text evidence="17">The sequence shown here is derived from an EMBL/GenBank/DDBJ whole genome shotgun (WGS) entry which is preliminary data.</text>
</comment>
<evidence type="ECO:0000256" key="7">
    <source>
        <dbReference type="ARBA" id="ARBA00022695"/>
    </source>
</evidence>
<keyword evidence="5 15" id="KW-0288">FMN</keyword>
<dbReference type="Pfam" id="PF01687">
    <property type="entry name" value="Flavokinase"/>
    <property type="match status" value="1"/>
</dbReference>
<evidence type="ECO:0000256" key="3">
    <source>
        <dbReference type="ARBA" id="ARBA00005201"/>
    </source>
</evidence>
<organism evidence="17 18">
    <name type="scientific">Pelagicoccus enzymogenes</name>
    <dbReference type="NCBI Taxonomy" id="2773457"/>
    <lineage>
        <taxon>Bacteria</taxon>
        <taxon>Pseudomonadati</taxon>
        <taxon>Verrucomicrobiota</taxon>
        <taxon>Opitutia</taxon>
        <taxon>Puniceicoccales</taxon>
        <taxon>Pelagicoccaceae</taxon>
        <taxon>Pelagicoccus</taxon>
    </lineage>
</organism>
<accession>A0A927F909</accession>
<evidence type="ECO:0000256" key="8">
    <source>
        <dbReference type="ARBA" id="ARBA00022741"/>
    </source>
</evidence>
<comment type="catalytic activity">
    <reaction evidence="13 15">
        <text>riboflavin + ATP = FMN + ADP + H(+)</text>
        <dbReference type="Rhea" id="RHEA:14357"/>
        <dbReference type="ChEBI" id="CHEBI:15378"/>
        <dbReference type="ChEBI" id="CHEBI:30616"/>
        <dbReference type="ChEBI" id="CHEBI:57986"/>
        <dbReference type="ChEBI" id="CHEBI:58210"/>
        <dbReference type="ChEBI" id="CHEBI:456216"/>
        <dbReference type="EC" id="2.7.1.26"/>
    </reaction>
</comment>
<dbReference type="GO" id="GO:0009231">
    <property type="term" value="P:riboflavin biosynthetic process"/>
    <property type="evidence" value="ECO:0007669"/>
    <property type="project" value="InterPro"/>
</dbReference>
<evidence type="ECO:0000256" key="6">
    <source>
        <dbReference type="ARBA" id="ARBA00022679"/>
    </source>
</evidence>
<evidence type="ECO:0000256" key="14">
    <source>
        <dbReference type="ARBA" id="ARBA00049494"/>
    </source>
</evidence>
<dbReference type="EC" id="2.7.7.2" evidence="15"/>
<evidence type="ECO:0000256" key="15">
    <source>
        <dbReference type="PIRNR" id="PIRNR004491"/>
    </source>
</evidence>
<dbReference type="GO" id="GO:0008531">
    <property type="term" value="F:riboflavin kinase activity"/>
    <property type="evidence" value="ECO:0007669"/>
    <property type="project" value="UniProtKB-UniRule"/>
</dbReference>
<dbReference type="Gene3D" id="3.40.50.620">
    <property type="entry name" value="HUPs"/>
    <property type="match status" value="1"/>
</dbReference>
<dbReference type="PANTHER" id="PTHR22749">
    <property type="entry name" value="RIBOFLAVIN KINASE/FMN ADENYLYLTRANSFERASE"/>
    <property type="match status" value="1"/>
</dbReference>
<proteinExistence type="inferred from homology"/>
<dbReference type="NCBIfam" id="TIGR00083">
    <property type="entry name" value="ribF"/>
    <property type="match status" value="1"/>
</dbReference>
<dbReference type="InterPro" id="IPR015865">
    <property type="entry name" value="Riboflavin_kinase_bac/euk"/>
</dbReference>
<dbReference type="EC" id="2.7.1.26" evidence="15"/>
<sequence length="328" mass="36191">MNTKMGRTLQYETLKSANYAADCPVHLAIGMFDGLHRGHQLVIESAKKAASASGGVCGALTFWPHPSRLFRPDDPARMILNPELKRLELAKLGLDFIVEEPFTREFAAIEAAQFLAHLKSEVPSLSSVHAGENWRFGKGRTGDMTELQRQGETTGVDVNAVPCLDSGSERVSSTRIRNLLTTGNLCEANELLGYHYYSIGTVTQGKRMGRTIDAPTLNLPFEGDLKPAYGVYAVSVSDVSLGHEYKAVANFGLRPTVEMTNKPLLEAYLLEKCPFDYGHRLKVVWHAFLRQEQKFAGVDELKRQIAKDVEEAKAFFGRSDLGREGGAS</sequence>
<reference evidence="17" key="1">
    <citation type="submission" date="2020-09" db="EMBL/GenBank/DDBJ databases">
        <title>Pelagicoccus enzymogenes sp. nov. with an EPS production, isolated from marine sediment.</title>
        <authorList>
            <person name="Feng X."/>
        </authorList>
    </citation>
    <scope>NUCLEOTIDE SEQUENCE</scope>
    <source>
        <strain evidence="17">NFK12</strain>
    </source>
</reference>
<keyword evidence="7 15" id="KW-0548">Nucleotidyltransferase</keyword>
<dbReference type="RefSeq" id="WP_191617082.1">
    <property type="nucleotide sequence ID" value="NZ_JACYFG010000024.1"/>
</dbReference>
<dbReference type="InterPro" id="IPR023468">
    <property type="entry name" value="Riboflavin_kinase"/>
</dbReference>
<evidence type="ECO:0000256" key="1">
    <source>
        <dbReference type="ARBA" id="ARBA00002121"/>
    </source>
</evidence>
<evidence type="ECO:0000256" key="9">
    <source>
        <dbReference type="ARBA" id="ARBA00022777"/>
    </source>
</evidence>
<evidence type="ECO:0000256" key="12">
    <source>
        <dbReference type="ARBA" id="ARBA00023268"/>
    </source>
</evidence>
<dbReference type="GO" id="GO:0006747">
    <property type="term" value="P:FAD biosynthetic process"/>
    <property type="evidence" value="ECO:0007669"/>
    <property type="project" value="UniProtKB-UniRule"/>
</dbReference>
<evidence type="ECO:0000256" key="2">
    <source>
        <dbReference type="ARBA" id="ARBA00004726"/>
    </source>
</evidence>
<evidence type="ECO:0000256" key="4">
    <source>
        <dbReference type="ARBA" id="ARBA00022630"/>
    </source>
</evidence>
<evidence type="ECO:0000259" key="16">
    <source>
        <dbReference type="SMART" id="SM00904"/>
    </source>
</evidence>
<evidence type="ECO:0000256" key="11">
    <source>
        <dbReference type="ARBA" id="ARBA00022840"/>
    </source>
</evidence>
<keyword evidence="6 15" id="KW-0808">Transferase</keyword>
<keyword evidence="12" id="KW-0511">Multifunctional enzyme</keyword>
<keyword evidence="18" id="KW-1185">Reference proteome</keyword>
<comment type="pathway">
    <text evidence="3 15">Cofactor biosynthesis; FMN biosynthesis; FMN from riboflavin (ATP route): step 1/1.</text>
</comment>
<keyword evidence="8 15" id="KW-0547">Nucleotide-binding</keyword>
<feature type="domain" description="Riboflavin kinase" evidence="16">
    <location>
        <begin position="191"/>
        <end position="317"/>
    </location>
</feature>
<gene>
    <name evidence="17" type="primary">ribF</name>
    <name evidence="17" type="ORF">IEN85_10670</name>
</gene>
<dbReference type="Proteomes" id="UP000622317">
    <property type="component" value="Unassembled WGS sequence"/>
</dbReference>
<dbReference type="GO" id="GO:0005524">
    <property type="term" value="F:ATP binding"/>
    <property type="evidence" value="ECO:0007669"/>
    <property type="project" value="UniProtKB-UniRule"/>
</dbReference>
<comment type="pathway">
    <text evidence="2 15">Cofactor biosynthesis; FAD biosynthesis; FAD from FMN: step 1/1.</text>
</comment>